<feature type="transmembrane region" description="Helical" evidence="6">
    <location>
        <begin position="12"/>
        <end position="35"/>
    </location>
</feature>
<dbReference type="PANTHER" id="PTHR30250:SF11">
    <property type="entry name" value="O-ANTIGEN TRANSPORTER-RELATED"/>
    <property type="match status" value="1"/>
</dbReference>
<keyword evidence="2" id="KW-1003">Cell membrane</keyword>
<evidence type="ECO:0000256" key="4">
    <source>
        <dbReference type="ARBA" id="ARBA00022989"/>
    </source>
</evidence>
<evidence type="ECO:0000256" key="1">
    <source>
        <dbReference type="ARBA" id="ARBA00004651"/>
    </source>
</evidence>
<protein>
    <submittedName>
        <fullName evidence="7">Uncharacterized protein</fullName>
    </submittedName>
</protein>
<gene>
    <name evidence="7" type="ORF">A3B90_02555</name>
</gene>
<feature type="transmembrane region" description="Helical" evidence="6">
    <location>
        <begin position="440"/>
        <end position="460"/>
    </location>
</feature>
<comment type="caution">
    <text evidence="7">The sequence shown here is derived from an EMBL/GenBank/DDBJ whole genome shotgun (WGS) entry which is preliminary data.</text>
</comment>
<dbReference type="STRING" id="1798676.A3B90_02555"/>
<keyword evidence="3 6" id="KW-0812">Transmembrane</keyword>
<feature type="transmembrane region" description="Helical" evidence="6">
    <location>
        <begin position="144"/>
        <end position="164"/>
    </location>
</feature>
<sequence length="470" mass="52179">MSTTRQIAHNTIIQMIGKVVSTGLGLLAIAMMTRYLGAEKFGWYVTTISFLQFAGILIDFGLIPVTAQMLSEGKHERTKLFQNLLAFRFFTALLCLSLVPFIALFFPYPAEVKTAIALSTISFFAISINQVFTGFFQTELKMHLSVLGEFVSRILLVAGLFLLIRFGATFMPIMVLIAISTLAYTLVLLWSAKKYIRIGFGFDRVIWKSIMTKMWPITISIIFNVMYLKGDILLLSFYRSQEEVGLYGAAYRVIDIVTQIAMLTMGILLPLLAGSFARGVKEEFKANYERAIILMLLLGIPMATGMFVLAGPIMNLIAGTEFALAKEALQILSLAVFGLFLGAIYGHTAVALNRQKQTIAIYVSAAILTLLGYLFFIPQYGMLGAAWMSVFSELYVGILLFFTIHRFIKLPLPHAYIVKIIASTTVMGVVLYFFRTLPVVLTICIGGLVYALALFATKAISKETIKEIIS</sequence>
<dbReference type="GO" id="GO:0005886">
    <property type="term" value="C:plasma membrane"/>
    <property type="evidence" value="ECO:0007669"/>
    <property type="project" value="UniProtKB-SubCell"/>
</dbReference>
<feature type="transmembrane region" description="Helical" evidence="6">
    <location>
        <begin position="170"/>
        <end position="190"/>
    </location>
</feature>
<evidence type="ECO:0000256" key="6">
    <source>
        <dbReference type="SAM" id="Phobius"/>
    </source>
</evidence>
<proteinExistence type="predicted"/>
<evidence type="ECO:0000256" key="5">
    <source>
        <dbReference type="ARBA" id="ARBA00023136"/>
    </source>
</evidence>
<dbReference type="Pfam" id="PF01943">
    <property type="entry name" value="Polysacc_synt"/>
    <property type="match status" value="1"/>
</dbReference>
<feature type="transmembrane region" description="Helical" evidence="6">
    <location>
        <begin position="292"/>
        <end position="317"/>
    </location>
</feature>
<feature type="transmembrane region" description="Helical" evidence="6">
    <location>
        <begin position="359"/>
        <end position="378"/>
    </location>
</feature>
<dbReference type="InterPro" id="IPR050833">
    <property type="entry name" value="Poly_Biosynth_Transport"/>
</dbReference>
<evidence type="ECO:0000256" key="2">
    <source>
        <dbReference type="ARBA" id="ARBA00022475"/>
    </source>
</evidence>
<comment type="subcellular location">
    <subcellularLocation>
        <location evidence="1">Cell membrane</location>
        <topology evidence="1">Multi-pass membrane protein</topology>
    </subcellularLocation>
</comment>
<feature type="transmembrane region" description="Helical" evidence="6">
    <location>
        <begin position="416"/>
        <end position="434"/>
    </location>
</feature>
<evidence type="ECO:0000256" key="3">
    <source>
        <dbReference type="ARBA" id="ARBA00022692"/>
    </source>
</evidence>
<feature type="transmembrane region" description="Helical" evidence="6">
    <location>
        <begin position="329"/>
        <end position="352"/>
    </location>
</feature>
<dbReference type="InterPro" id="IPR002797">
    <property type="entry name" value="Polysacc_synth"/>
</dbReference>
<organism evidence="7 8">
    <name type="scientific">Candidatus Magasanikbacteria bacterium RIFCSPHIGHO2_02_FULL_41_13</name>
    <dbReference type="NCBI Taxonomy" id="1798676"/>
    <lineage>
        <taxon>Bacteria</taxon>
        <taxon>Candidatus Magasanikiibacteriota</taxon>
    </lineage>
</organism>
<reference evidence="7 8" key="1">
    <citation type="journal article" date="2016" name="Nat. Commun.">
        <title>Thousands of microbial genomes shed light on interconnected biogeochemical processes in an aquifer system.</title>
        <authorList>
            <person name="Anantharaman K."/>
            <person name="Brown C.T."/>
            <person name="Hug L.A."/>
            <person name="Sharon I."/>
            <person name="Castelle C.J."/>
            <person name="Probst A.J."/>
            <person name="Thomas B.C."/>
            <person name="Singh A."/>
            <person name="Wilkins M.J."/>
            <person name="Karaoz U."/>
            <person name="Brodie E.L."/>
            <person name="Williams K.H."/>
            <person name="Hubbard S.S."/>
            <person name="Banfield J.F."/>
        </authorList>
    </citation>
    <scope>NUCLEOTIDE SEQUENCE [LARGE SCALE GENOMIC DNA]</scope>
</reference>
<feature type="transmembrane region" description="Helical" evidence="6">
    <location>
        <begin position="249"/>
        <end position="272"/>
    </location>
</feature>
<dbReference type="PANTHER" id="PTHR30250">
    <property type="entry name" value="PST FAMILY PREDICTED COLANIC ACID TRANSPORTER"/>
    <property type="match status" value="1"/>
</dbReference>
<dbReference type="EMBL" id="MFPX01000023">
    <property type="protein sequence ID" value="OGH66240.1"/>
    <property type="molecule type" value="Genomic_DNA"/>
</dbReference>
<dbReference type="Proteomes" id="UP000178742">
    <property type="component" value="Unassembled WGS sequence"/>
</dbReference>
<dbReference type="CDD" id="cd13128">
    <property type="entry name" value="MATE_Wzx_like"/>
    <property type="match status" value="1"/>
</dbReference>
<feature type="transmembrane region" description="Helical" evidence="6">
    <location>
        <begin position="41"/>
        <end position="65"/>
    </location>
</feature>
<feature type="transmembrane region" description="Helical" evidence="6">
    <location>
        <begin position="210"/>
        <end position="229"/>
    </location>
</feature>
<dbReference type="AlphaFoldDB" id="A0A1F6M3S5"/>
<feature type="transmembrane region" description="Helical" evidence="6">
    <location>
        <begin position="114"/>
        <end position="132"/>
    </location>
</feature>
<evidence type="ECO:0000313" key="8">
    <source>
        <dbReference type="Proteomes" id="UP000178742"/>
    </source>
</evidence>
<feature type="transmembrane region" description="Helical" evidence="6">
    <location>
        <begin position="384"/>
        <end position="404"/>
    </location>
</feature>
<evidence type="ECO:0000313" key="7">
    <source>
        <dbReference type="EMBL" id="OGH66240.1"/>
    </source>
</evidence>
<feature type="transmembrane region" description="Helical" evidence="6">
    <location>
        <begin position="85"/>
        <end position="108"/>
    </location>
</feature>
<accession>A0A1F6M3S5</accession>
<keyword evidence="5 6" id="KW-0472">Membrane</keyword>
<keyword evidence="4 6" id="KW-1133">Transmembrane helix</keyword>
<name>A0A1F6M3S5_9BACT</name>